<dbReference type="PROSITE" id="PS50848">
    <property type="entry name" value="START"/>
    <property type="match status" value="1"/>
</dbReference>
<proteinExistence type="predicted"/>
<sequence length="426" mass="49073">MEKMWTSKLLLSQSSSSLFWREIGSGWVTYTLAVVTLIFVWQFARFQILPRLSILFRNSSFGSAGQLNNPTVSVLPSSQQHRISDVITDLDLKVLMDSLDETVHGNDKWENVVDRRNNSLSYYVKCCKPKDGGPPKYLSTTTFNLCSSETLRDFYMDNFYRKEWDKTLIDHEQLQVDESNGTEIGRTIKKFPLLTPREYILAWRLWEGRDRTFYCYSKECDHPLAPRQKKYVRVGLLRSGWRIREGKFLLYPTRFSLMFSFSFFLPLFCYFLYSVEVSGRNSCEIKMVHQEDAGLNVEMAKMIFAKGIWSYVCKMDNALRKYSAIRRIQLTSVVSAITLVQKVPLALDCCTSKIGDMGDDPEEYGSEKKVRRKPSKKLIANGLILVGGVICVARGHPNFSAKVAMAFVLSRLTKHRQIKEPSITIH</sequence>
<dbReference type="Gramene" id="KVI05805">
    <property type="protein sequence ID" value="KVI05805"/>
    <property type="gene ID" value="Ccrd_015867"/>
</dbReference>
<dbReference type="InterPro" id="IPR051213">
    <property type="entry name" value="START_lipid_transfer"/>
</dbReference>
<dbReference type="PANTHER" id="PTHR19308:SF13">
    <property type="entry name" value="OS02G0468400 PROTEIN"/>
    <property type="match status" value="1"/>
</dbReference>
<organism evidence="3 4">
    <name type="scientific">Cynara cardunculus var. scolymus</name>
    <name type="common">Globe artichoke</name>
    <name type="synonym">Cynara scolymus</name>
    <dbReference type="NCBI Taxonomy" id="59895"/>
    <lineage>
        <taxon>Eukaryota</taxon>
        <taxon>Viridiplantae</taxon>
        <taxon>Streptophyta</taxon>
        <taxon>Embryophyta</taxon>
        <taxon>Tracheophyta</taxon>
        <taxon>Spermatophyta</taxon>
        <taxon>Magnoliopsida</taxon>
        <taxon>eudicotyledons</taxon>
        <taxon>Gunneridae</taxon>
        <taxon>Pentapetalae</taxon>
        <taxon>asterids</taxon>
        <taxon>campanulids</taxon>
        <taxon>Asterales</taxon>
        <taxon>Asteraceae</taxon>
        <taxon>Carduoideae</taxon>
        <taxon>Cardueae</taxon>
        <taxon>Carduinae</taxon>
        <taxon>Cynara</taxon>
    </lineage>
</organism>
<dbReference type="Gene3D" id="3.30.530.20">
    <property type="match status" value="1"/>
</dbReference>
<evidence type="ECO:0000313" key="3">
    <source>
        <dbReference type="EMBL" id="KVI05805.1"/>
    </source>
</evidence>
<dbReference type="EMBL" id="LEKV01001861">
    <property type="protein sequence ID" value="KVI05805.1"/>
    <property type="molecule type" value="Genomic_DNA"/>
</dbReference>
<feature type="transmembrane region" description="Helical" evidence="1">
    <location>
        <begin position="248"/>
        <end position="273"/>
    </location>
</feature>
<keyword evidence="1" id="KW-1133">Transmembrane helix</keyword>
<dbReference type="GO" id="GO:0008289">
    <property type="term" value="F:lipid binding"/>
    <property type="evidence" value="ECO:0007669"/>
    <property type="project" value="InterPro"/>
</dbReference>
<dbReference type="InterPro" id="IPR002913">
    <property type="entry name" value="START_lipid-bd_dom"/>
</dbReference>
<dbReference type="AlphaFoldDB" id="A0A118K3E2"/>
<accession>A0A118K3E2</accession>
<protein>
    <submittedName>
        <fullName evidence="3">START domain-containing protein</fullName>
    </submittedName>
</protein>
<dbReference type="GO" id="GO:0005737">
    <property type="term" value="C:cytoplasm"/>
    <property type="evidence" value="ECO:0007669"/>
    <property type="project" value="UniProtKB-ARBA"/>
</dbReference>
<dbReference type="PANTHER" id="PTHR19308">
    <property type="entry name" value="PHOSPHATIDYLCHOLINE TRANSFER PROTEIN"/>
    <property type="match status" value="1"/>
</dbReference>
<dbReference type="InterPro" id="IPR023393">
    <property type="entry name" value="START-like_dom_sf"/>
</dbReference>
<keyword evidence="1" id="KW-0812">Transmembrane</keyword>
<evidence type="ECO:0000259" key="2">
    <source>
        <dbReference type="PROSITE" id="PS50848"/>
    </source>
</evidence>
<dbReference type="Pfam" id="PF01852">
    <property type="entry name" value="START"/>
    <property type="match status" value="1"/>
</dbReference>
<dbReference type="STRING" id="59895.A0A118K3E2"/>
<feature type="transmembrane region" description="Helical" evidence="1">
    <location>
        <begin position="27"/>
        <end position="44"/>
    </location>
</feature>
<gene>
    <name evidence="3" type="ORF">Ccrd_015867</name>
</gene>
<feature type="domain" description="START" evidence="2">
    <location>
        <begin position="109"/>
        <end position="324"/>
    </location>
</feature>
<name>A0A118K3E2_CYNCS</name>
<dbReference type="Proteomes" id="UP000243975">
    <property type="component" value="Unassembled WGS sequence"/>
</dbReference>
<evidence type="ECO:0000313" key="4">
    <source>
        <dbReference type="Proteomes" id="UP000243975"/>
    </source>
</evidence>
<dbReference type="OMA" id="QANEKWE"/>
<evidence type="ECO:0000256" key="1">
    <source>
        <dbReference type="SAM" id="Phobius"/>
    </source>
</evidence>
<reference evidence="3 4" key="1">
    <citation type="journal article" date="2016" name="Sci. Rep.">
        <title>The genome sequence of the outbreeding globe artichoke constructed de novo incorporating a phase-aware low-pass sequencing strategy of F1 progeny.</title>
        <authorList>
            <person name="Scaglione D."/>
            <person name="Reyes-Chin-Wo S."/>
            <person name="Acquadro A."/>
            <person name="Froenicke L."/>
            <person name="Portis E."/>
            <person name="Beitel C."/>
            <person name="Tirone M."/>
            <person name="Mauro R."/>
            <person name="Lo Monaco A."/>
            <person name="Mauromicale G."/>
            <person name="Faccioli P."/>
            <person name="Cattivelli L."/>
            <person name="Rieseberg L."/>
            <person name="Michelmore R."/>
            <person name="Lanteri S."/>
        </authorList>
    </citation>
    <scope>NUCLEOTIDE SEQUENCE [LARGE SCALE GENOMIC DNA]</scope>
    <source>
        <strain evidence="3">2C</strain>
    </source>
</reference>
<dbReference type="SUPFAM" id="SSF55961">
    <property type="entry name" value="Bet v1-like"/>
    <property type="match status" value="1"/>
</dbReference>
<feature type="transmembrane region" description="Helical" evidence="1">
    <location>
        <begin position="378"/>
        <end position="396"/>
    </location>
</feature>
<comment type="caution">
    <text evidence="3">The sequence shown here is derived from an EMBL/GenBank/DDBJ whole genome shotgun (WGS) entry which is preliminary data.</text>
</comment>
<keyword evidence="1" id="KW-0472">Membrane</keyword>
<keyword evidence="4" id="KW-1185">Reference proteome</keyword>